<feature type="transmembrane region" description="Helical" evidence="6">
    <location>
        <begin position="240"/>
        <end position="263"/>
    </location>
</feature>
<dbReference type="NCBIfam" id="TIGR00773">
    <property type="entry name" value="NhaA"/>
    <property type="match status" value="1"/>
</dbReference>
<feature type="region of interest" description="Disordered" evidence="7">
    <location>
        <begin position="469"/>
        <end position="488"/>
    </location>
</feature>
<sequence length="488" mass="52537">MGPTPENTSHESAKAHRFSGYRNREILHIFNTFFHNESTGGILLLVCAIVAVTLASVPGGEWFESIWTTHASIGIGDFSIEMSLRHWINDALMAIFFFVVGLEIKREMLVGQLSSIKRSALPIVAALGGMLVPAGIYWAFNAGHPESIQGWGIPMATDIAFAIGILSLLGNRVPPSLKVFLTALAIVDDIGAIIVLAIFYPTHALHLEYLAYAGLILAVLAAFNALKVKNKYLYILPGIVMWYFTFLSGIHATIAGVLLAMVIPSKGSINEIRFQSRISLLLEKFKLTSNRKTIVLTSPEQQHIIHSMSTELKSVDPLLHRFESKLHPIVTFIIMPLFALANAGVALDFSSISSGGLSPVTLGIVLGLLIGKPAGIFLFSLVSIRLKLAARPTGVTLTQLLSISVLGGIGFTMSIFINNLAFSSESLVDIGKISILVASASAAILGLIAMSLSCSGKAPELTAEEILPEETNRIKTRGKTGEPARKDI</sequence>
<keyword evidence="5 6" id="KW-0472">Membrane</keyword>
<dbReference type="PANTHER" id="PTHR30341:SF0">
    <property type="entry name" value="NA(+)_H(+) ANTIPORTER NHAA"/>
    <property type="match status" value="1"/>
</dbReference>
<comment type="subcellular location">
    <subcellularLocation>
        <location evidence="1">Cell inner membrane</location>
        <topology evidence="1">Multi-pass membrane protein</topology>
    </subcellularLocation>
    <subcellularLocation>
        <location evidence="6">Cell membrane</location>
        <topology evidence="6">Multi-pass membrane protein</topology>
    </subcellularLocation>
</comment>
<dbReference type="InterPro" id="IPR023171">
    <property type="entry name" value="Na/H_antiporter_dom_sf"/>
</dbReference>
<dbReference type="GO" id="GO:0006885">
    <property type="term" value="P:regulation of pH"/>
    <property type="evidence" value="ECO:0007669"/>
    <property type="project" value="UniProtKB-UniRule"/>
</dbReference>
<evidence type="ECO:0000256" key="3">
    <source>
        <dbReference type="ARBA" id="ARBA00022692"/>
    </source>
</evidence>
<feature type="transmembrane region" description="Helical" evidence="6">
    <location>
        <begin position="151"/>
        <end position="169"/>
    </location>
</feature>
<comment type="caution">
    <text evidence="8">The sequence shown here is derived from an EMBL/GenBank/DDBJ whole genome shotgun (WGS) entry which is preliminary data.</text>
</comment>
<dbReference type="Pfam" id="PF06965">
    <property type="entry name" value="Na_H_antiport_1"/>
    <property type="match status" value="1"/>
</dbReference>
<comment type="function">
    <text evidence="6">Na(+)/H(+) antiporter that extrudes sodium in exchange for external protons.</text>
</comment>
<keyword evidence="2 6" id="KW-1003">Cell membrane</keyword>
<evidence type="ECO:0000256" key="2">
    <source>
        <dbReference type="ARBA" id="ARBA00022475"/>
    </source>
</evidence>
<feature type="transmembrane region" description="Helical" evidence="6">
    <location>
        <begin position="400"/>
        <end position="421"/>
    </location>
</feature>
<comment type="similarity">
    <text evidence="6">Belongs to the NhaA Na(+)/H(+) (TC 2.A.33) antiporter family.</text>
</comment>
<keyword evidence="3 6" id="KW-0812">Transmembrane</keyword>
<dbReference type="InterPro" id="IPR004670">
    <property type="entry name" value="NhaA"/>
</dbReference>
<feature type="compositionally biased region" description="Basic and acidic residues" evidence="7">
    <location>
        <begin position="479"/>
        <end position="488"/>
    </location>
</feature>
<accession>A0A9D9IVA9</accession>
<keyword evidence="6" id="KW-0915">Sodium</keyword>
<evidence type="ECO:0000256" key="6">
    <source>
        <dbReference type="HAMAP-Rule" id="MF_01844"/>
    </source>
</evidence>
<keyword evidence="6" id="KW-0813">Transport</keyword>
<feature type="transmembrane region" description="Helical" evidence="6">
    <location>
        <begin position="87"/>
        <end position="104"/>
    </location>
</feature>
<feature type="transmembrane region" description="Helical" evidence="6">
    <location>
        <begin position="40"/>
        <end position="57"/>
    </location>
</feature>
<keyword evidence="6" id="KW-0050">Antiport</keyword>
<dbReference type="PANTHER" id="PTHR30341">
    <property type="entry name" value="SODIUM ION/PROTON ANTIPORTER NHAA-RELATED"/>
    <property type="match status" value="1"/>
</dbReference>
<dbReference type="Gene3D" id="1.20.1530.10">
    <property type="entry name" value="Na+/H+ antiporter like domain"/>
    <property type="match status" value="1"/>
</dbReference>
<protein>
    <recommendedName>
        <fullName evidence="6">Na(+)/H(+) antiporter NhaA</fullName>
    </recommendedName>
    <alternativeName>
        <fullName evidence="6">Sodium/proton antiporter NhaA</fullName>
    </alternativeName>
</protein>
<feature type="transmembrane region" description="Helical" evidence="6">
    <location>
        <begin position="433"/>
        <end position="452"/>
    </location>
</feature>
<reference evidence="8" key="2">
    <citation type="journal article" date="2021" name="PeerJ">
        <title>Extensive microbial diversity within the chicken gut microbiome revealed by metagenomics and culture.</title>
        <authorList>
            <person name="Gilroy R."/>
            <person name="Ravi A."/>
            <person name="Getino M."/>
            <person name="Pursley I."/>
            <person name="Horton D.L."/>
            <person name="Alikhan N.F."/>
            <person name="Baker D."/>
            <person name="Gharbi K."/>
            <person name="Hall N."/>
            <person name="Watson M."/>
            <person name="Adriaenssens E.M."/>
            <person name="Foster-Nyarko E."/>
            <person name="Jarju S."/>
            <person name="Secka A."/>
            <person name="Antonio M."/>
            <person name="Oren A."/>
            <person name="Chaudhuri R.R."/>
            <person name="La Ragione R."/>
            <person name="Hildebrand F."/>
            <person name="Pallen M.J."/>
        </authorList>
    </citation>
    <scope>NUCLEOTIDE SEQUENCE</scope>
    <source>
        <strain evidence="8">2478</strain>
    </source>
</reference>
<dbReference type="HAMAP" id="MF_01844">
    <property type="entry name" value="NhaA"/>
    <property type="match status" value="1"/>
</dbReference>
<evidence type="ECO:0000313" key="8">
    <source>
        <dbReference type="EMBL" id="MBO8478659.1"/>
    </source>
</evidence>
<evidence type="ECO:0000256" key="7">
    <source>
        <dbReference type="SAM" id="MobiDB-lite"/>
    </source>
</evidence>
<evidence type="ECO:0000313" key="9">
    <source>
        <dbReference type="Proteomes" id="UP000823771"/>
    </source>
</evidence>
<dbReference type="AlphaFoldDB" id="A0A9D9IVA9"/>
<dbReference type="GO" id="GO:0005886">
    <property type="term" value="C:plasma membrane"/>
    <property type="evidence" value="ECO:0007669"/>
    <property type="project" value="UniProtKB-SubCell"/>
</dbReference>
<name>A0A9D9IVA9_9BACT</name>
<feature type="transmembrane region" description="Helical" evidence="6">
    <location>
        <begin position="181"/>
        <end position="203"/>
    </location>
</feature>
<gene>
    <name evidence="6 8" type="primary">nhaA</name>
    <name evidence="8" type="ORF">IAB80_07210</name>
</gene>
<feature type="transmembrane region" description="Helical" evidence="6">
    <location>
        <begin position="359"/>
        <end position="380"/>
    </location>
</feature>
<organism evidence="8 9">
    <name type="scientific">Candidatus Cryptobacteroides excrementipullorum</name>
    <dbReference type="NCBI Taxonomy" id="2840761"/>
    <lineage>
        <taxon>Bacteria</taxon>
        <taxon>Pseudomonadati</taxon>
        <taxon>Bacteroidota</taxon>
        <taxon>Bacteroidia</taxon>
        <taxon>Bacteroidales</taxon>
        <taxon>Candidatus Cryptobacteroides</taxon>
    </lineage>
</organism>
<feature type="transmembrane region" description="Helical" evidence="6">
    <location>
        <begin position="120"/>
        <end position="139"/>
    </location>
</feature>
<feature type="transmembrane region" description="Helical" evidence="6">
    <location>
        <begin position="326"/>
        <end position="347"/>
    </location>
</feature>
<evidence type="ECO:0000256" key="1">
    <source>
        <dbReference type="ARBA" id="ARBA00004429"/>
    </source>
</evidence>
<proteinExistence type="inferred from homology"/>
<evidence type="ECO:0000256" key="5">
    <source>
        <dbReference type="ARBA" id="ARBA00023136"/>
    </source>
</evidence>
<keyword evidence="4 6" id="KW-1133">Transmembrane helix</keyword>
<evidence type="ECO:0000256" key="4">
    <source>
        <dbReference type="ARBA" id="ARBA00022989"/>
    </source>
</evidence>
<comment type="catalytic activity">
    <reaction evidence="6">
        <text>Na(+)(in) + 2 H(+)(out) = Na(+)(out) + 2 H(+)(in)</text>
        <dbReference type="Rhea" id="RHEA:29251"/>
        <dbReference type="ChEBI" id="CHEBI:15378"/>
        <dbReference type="ChEBI" id="CHEBI:29101"/>
    </reaction>
</comment>
<dbReference type="EMBL" id="JADILZ010000064">
    <property type="protein sequence ID" value="MBO8478659.1"/>
    <property type="molecule type" value="Genomic_DNA"/>
</dbReference>
<feature type="transmembrane region" description="Helical" evidence="6">
    <location>
        <begin position="209"/>
        <end position="228"/>
    </location>
</feature>
<dbReference type="GO" id="GO:0015385">
    <property type="term" value="F:sodium:proton antiporter activity"/>
    <property type="evidence" value="ECO:0007669"/>
    <property type="project" value="UniProtKB-UniRule"/>
</dbReference>
<keyword evidence="6" id="KW-0739">Sodium transport</keyword>
<keyword evidence="6" id="KW-0406">Ion transport</keyword>
<reference evidence="8" key="1">
    <citation type="submission" date="2020-10" db="EMBL/GenBank/DDBJ databases">
        <authorList>
            <person name="Gilroy R."/>
        </authorList>
    </citation>
    <scope>NUCLEOTIDE SEQUENCE</scope>
    <source>
        <strain evidence="8">2478</strain>
    </source>
</reference>
<dbReference type="Proteomes" id="UP000823771">
    <property type="component" value="Unassembled WGS sequence"/>
</dbReference>